<feature type="transmembrane region" description="Helical" evidence="6">
    <location>
        <begin position="58"/>
        <end position="79"/>
    </location>
</feature>
<gene>
    <name evidence="8" type="ORF">CC86DRAFT_408187</name>
</gene>
<comment type="similarity">
    <text evidence="5">Belongs to the SAT4 family.</text>
</comment>
<evidence type="ECO:0000256" key="2">
    <source>
        <dbReference type="ARBA" id="ARBA00022692"/>
    </source>
</evidence>
<keyword evidence="9" id="KW-1185">Reference proteome</keyword>
<evidence type="ECO:0000259" key="7">
    <source>
        <dbReference type="Pfam" id="PF20684"/>
    </source>
</evidence>
<feature type="transmembrane region" description="Helical" evidence="6">
    <location>
        <begin position="133"/>
        <end position="155"/>
    </location>
</feature>
<comment type="subcellular location">
    <subcellularLocation>
        <location evidence="1">Membrane</location>
        <topology evidence="1">Multi-pass membrane protein</topology>
    </subcellularLocation>
</comment>
<name>A0A6A6ZVG1_9PLEO</name>
<evidence type="ECO:0000256" key="6">
    <source>
        <dbReference type="SAM" id="Phobius"/>
    </source>
</evidence>
<evidence type="ECO:0000256" key="1">
    <source>
        <dbReference type="ARBA" id="ARBA00004141"/>
    </source>
</evidence>
<dbReference type="GO" id="GO:0016020">
    <property type="term" value="C:membrane"/>
    <property type="evidence" value="ECO:0007669"/>
    <property type="project" value="UniProtKB-SubCell"/>
</dbReference>
<feature type="domain" description="Rhodopsin" evidence="7">
    <location>
        <begin position="58"/>
        <end position="277"/>
    </location>
</feature>
<evidence type="ECO:0000313" key="8">
    <source>
        <dbReference type="EMBL" id="KAF2825050.1"/>
    </source>
</evidence>
<dbReference type="PANTHER" id="PTHR33048:SF156">
    <property type="entry name" value="INTEGRAL MEMBRANE PROTEIN"/>
    <property type="match status" value="1"/>
</dbReference>
<dbReference type="EMBL" id="MU006229">
    <property type="protein sequence ID" value="KAF2825050.1"/>
    <property type="molecule type" value="Genomic_DNA"/>
</dbReference>
<evidence type="ECO:0000256" key="5">
    <source>
        <dbReference type="ARBA" id="ARBA00038359"/>
    </source>
</evidence>
<evidence type="ECO:0000256" key="3">
    <source>
        <dbReference type="ARBA" id="ARBA00022989"/>
    </source>
</evidence>
<dbReference type="InterPro" id="IPR049326">
    <property type="entry name" value="Rhodopsin_dom_fungi"/>
</dbReference>
<keyword evidence="4 6" id="KW-0472">Membrane</keyword>
<dbReference type="Pfam" id="PF20684">
    <property type="entry name" value="Fung_rhodopsin"/>
    <property type="match status" value="1"/>
</dbReference>
<proteinExistence type="inferred from homology"/>
<feature type="transmembrane region" description="Helical" evidence="6">
    <location>
        <begin position="99"/>
        <end position="121"/>
    </location>
</feature>
<feature type="transmembrane region" description="Helical" evidence="6">
    <location>
        <begin position="184"/>
        <end position="203"/>
    </location>
</feature>
<evidence type="ECO:0000256" key="4">
    <source>
        <dbReference type="ARBA" id="ARBA00023136"/>
    </source>
</evidence>
<keyword evidence="3 6" id="KW-1133">Transmembrane helix</keyword>
<keyword evidence="2 6" id="KW-0812">Transmembrane</keyword>
<dbReference type="AlphaFoldDB" id="A0A6A6ZVG1"/>
<dbReference type="PANTHER" id="PTHR33048">
    <property type="entry name" value="PTH11-LIKE INTEGRAL MEMBRANE PROTEIN (AFU_ORTHOLOGUE AFUA_5G11245)"/>
    <property type="match status" value="1"/>
</dbReference>
<evidence type="ECO:0000313" key="9">
    <source>
        <dbReference type="Proteomes" id="UP000799424"/>
    </source>
</evidence>
<dbReference type="InterPro" id="IPR052337">
    <property type="entry name" value="SAT4-like"/>
</dbReference>
<feature type="transmembrane region" description="Helical" evidence="6">
    <location>
        <begin position="254"/>
        <end position="272"/>
    </location>
</feature>
<feature type="transmembrane region" description="Helical" evidence="6">
    <location>
        <begin position="18"/>
        <end position="37"/>
    </location>
</feature>
<feature type="transmembrane region" description="Helical" evidence="6">
    <location>
        <begin position="215"/>
        <end position="234"/>
    </location>
</feature>
<organism evidence="8 9">
    <name type="scientific">Ophiobolus disseminans</name>
    <dbReference type="NCBI Taxonomy" id="1469910"/>
    <lineage>
        <taxon>Eukaryota</taxon>
        <taxon>Fungi</taxon>
        <taxon>Dikarya</taxon>
        <taxon>Ascomycota</taxon>
        <taxon>Pezizomycotina</taxon>
        <taxon>Dothideomycetes</taxon>
        <taxon>Pleosporomycetidae</taxon>
        <taxon>Pleosporales</taxon>
        <taxon>Pleosporineae</taxon>
        <taxon>Phaeosphaeriaceae</taxon>
        <taxon>Ophiobolus</taxon>
    </lineage>
</organism>
<protein>
    <recommendedName>
        <fullName evidence="7">Rhodopsin domain-containing protein</fullName>
    </recommendedName>
</protein>
<accession>A0A6A6ZVG1</accession>
<dbReference type="Proteomes" id="UP000799424">
    <property type="component" value="Unassembled WGS sequence"/>
</dbReference>
<dbReference type="OrthoDB" id="3648173at2759"/>
<reference evidence="8" key="1">
    <citation type="journal article" date="2020" name="Stud. Mycol.">
        <title>101 Dothideomycetes genomes: a test case for predicting lifestyles and emergence of pathogens.</title>
        <authorList>
            <person name="Haridas S."/>
            <person name="Albert R."/>
            <person name="Binder M."/>
            <person name="Bloem J."/>
            <person name="Labutti K."/>
            <person name="Salamov A."/>
            <person name="Andreopoulos B."/>
            <person name="Baker S."/>
            <person name="Barry K."/>
            <person name="Bills G."/>
            <person name="Bluhm B."/>
            <person name="Cannon C."/>
            <person name="Castanera R."/>
            <person name="Culley D."/>
            <person name="Daum C."/>
            <person name="Ezra D."/>
            <person name="Gonzalez J."/>
            <person name="Henrissat B."/>
            <person name="Kuo A."/>
            <person name="Liang C."/>
            <person name="Lipzen A."/>
            <person name="Lutzoni F."/>
            <person name="Magnuson J."/>
            <person name="Mondo S."/>
            <person name="Nolan M."/>
            <person name="Ohm R."/>
            <person name="Pangilinan J."/>
            <person name="Park H.-J."/>
            <person name="Ramirez L."/>
            <person name="Alfaro M."/>
            <person name="Sun H."/>
            <person name="Tritt A."/>
            <person name="Yoshinaga Y."/>
            <person name="Zwiers L.-H."/>
            <person name="Turgeon B."/>
            <person name="Goodwin S."/>
            <person name="Spatafora J."/>
            <person name="Crous P."/>
            <person name="Grigoriev I."/>
        </authorList>
    </citation>
    <scope>NUCLEOTIDE SEQUENCE</scope>
    <source>
        <strain evidence="8">CBS 113818</strain>
    </source>
</reference>
<sequence>MAPNHTPEYLRENISGPLFTTCIIFLGLETVFILLLWTSRYYAAKERRNSVMEIFMTLTYITCCGKIAVVILLITHGGTGRHTASLTPPELRTALKLSLANSILCPVTTSLSKLGVLIFLHRILAHLGRWYRIVIRTTFVVVVLVLLVQILIPFVNCRPFRKTWEPRTPGTCAMKSLSLWRYAGNPNAITTLIVVAIPVPALARMKVSRGVKCGMAIVFAVCLAGIMAAFMRVYTFLQVENFDDITYENAKPMFWIIAESGIYLIAGIMLTLRPLVAKVFKGTALERILATSTMRNSRGWGGRKLSLKRYRTQRQIQAPAVKKERSVSDVKMVKVTIERPDFPRAYRPDGQWI</sequence>